<dbReference type="AlphaFoldDB" id="L1I7K1"/>
<dbReference type="GeneID" id="17288535"/>
<dbReference type="KEGG" id="gtt:GUITHDRAFT_156481"/>
<evidence type="ECO:0000313" key="2">
    <source>
        <dbReference type="EMBL" id="EKX31815.1"/>
    </source>
</evidence>
<dbReference type="EnsemblProtists" id="EKX31815">
    <property type="protein sequence ID" value="EKX31815"/>
    <property type="gene ID" value="GUITHDRAFT_156481"/>
</dbReference>
<protein>
    <submittedName>
        <fullName evidence="2 3">Uncharacterized protein</fullName>
    </submittedName>
</protein>
<reference evidence="3" key="3">
    <citation type="submission" date="2015-06" db="UniProtKB">
        <authorList>
            <consortium name="EnsemblProtists"/>
        </authorList>
    </citation>
    <scope>IDENTIFICATION</scope>
</reference>
<reference evidence="2 4" key="1">
    <citation type="journal article" date="2012" name="Nature">
        <title>Algal genomes reveal evolutionary mosaicism and the fate of nucleomorphs.</title>
        <authorList>
            <consortium name="DOE Joint Genome Institute"/>
            <person name="Curtis B.A."/>
            <person name="Tanifuji G."/>
            <person name="Burki F."/>
            <person name="Gruber A."/>
            <person name="Irimia M."/>
            <person name="Maruyama S."/>
            <person name="Arias M.C."/>
            <person name="Ball S.G."/>
            <person name="Gile G.H."/>
            <person name="Hirakawa Y."/>
            <person name="Hopkins J.F."/>
            <person name="Kuo A."/>
            <person name="Rensing S.A."/>
            <person name="Schmutz J."/>
            <person name="Symeonidi A."/>
            <person name="Elias M."/>
            <person name="Eveleigh R.J."/>
            <person name="Herman E.K."/>
            <person name="Klute M.J."/>
            <person name="Nakayama T."/>
            <person name="Obornik M."/>
            <person name="Reyes-Prieto A."/>
            <person name="Armbrust E.V."/>
            <person name="Aves S.J."/>
            <person name="Beiko R.G."/>
            <person name="Coutinho P."/>
            <person name="Dacks J.B."/>
            <person name="Durnford D.G."/>
            <person name="Fast N.M."/>
            <person name="Green B.R."/>
            <person name="Grisdale C.J."/>
            <person name="Hempel F."/>
            <person name="Henrissat B."/>
            <person name="Hoppner M.P."/>
            <person name="Ishida K."/>
            <person name="Kim E."/>
            <person name="Koreny L."/>
            <person name="Kroth P.G."/>
            <person name="Liu Y."/>
            <person name="Malik S.B."/>
            <person name="Maier U.G."/>
            <person name="McRose D."/>
            <person name="Mock T."/>
            <person name="Neilson J.A."/>
            <person name="Onodera N.T."/>
            <person name="Poole A.M."/>
            <person name="Pritham E.J."/>
            <person name="Richards T.A."/>
            <person name="Rocap G."/>
            <person name="Roy S.W."/>
            <person name="Sarai C."/>
            <person name="Schaack S."/>
            <person name="Shirato S."/>
            <person name="Slamovits C.H."/>
            <person name="Spencer D.F."/>
            <person name="Suzuki S."/>
            <person name="Worden A.Z."/>
            <person name="Zauner S."/>
            <person name="Barry K."/>
            <person name="Bell C."/>
            <person name="Bharti A.K."/>
            <person name="Crow J.A."/>
            <person name="Grimwood J."/>
            <person name="Kramer R."/>
            <person name="Lindquist E."/>
            <person name="Lucas S."/>
            <person name="Salamov A."/>
            <person name="McFadden G.I."/>
            <person name="Lane C.E."/>
            <person name="Keeling P.J."/>
            <person name="Gray M.W."/>
            <person name="Grigoriev I.V."/>
            <person name="Archibald J.M."/>
        </authorList>
    </citation>
    <scope>NUCLEOTIDE SEQUENCE</scope>
    <source>
        <strain evidence="2 4">CCMP2712</strain>
    </source>
</reference>
<reference evidence="4" key="2">
    <citation type="submission" date="2012-11" db="EMBL/GenBank/DDBJ databases">
        <authorList>
            <person name="Kuo A."/>
            <person name="Curtis B.A."/>
            <person name="Tanifuji G."/>
            <person name="Burki F."/>
            <person name="Gruber A."/>
            <person name="Irimia M."/>
            <person name="Maruyama S."/>
            <person name="Arias M.C."/>
            <person name="Ball S.G."/>
            <person name="Gile G.H."/>
            <person name="Hirakawa Y."/>
            <person name="Hopkins J.F."/>
            <person name="Rensing S.A."/>
            <person name="Schmutz J."/>
            <person name="Symeonidi A."/>
            <person name="Elias M."/>
            <person name="Eveleigh R.J."/>
            <person name="Herman E.K."/>
            <person name="Klute M.J."/>
            <person name="Nakayama T."/>
            <person name="Obornik M."/>
            <person name="Reyes-Prieto A."/>
            <person name="Armbrust E.V."/>
            <person name="Aves S.J."/>
            <person name="Beiko R.G."/>
            <person name="Coutinho P."/>
            <person name="Dacks J.B."/>
            <person name="Durnford D.G."/>
            <person name="Fast N.M."/>
            <person name="Green B.R."/>
            <person name="Grisdale C."/>
            <person name="Hempe F."/>
            <person name="Henrissat B."/>
            <person name="Hoppner M.P."/>
            <person name="Ishida K.-I."/>
            <person name="Kim E."/>
            <person name="Koreny L."/>
            <person name="Kroth P.G."/>
            <person name="Liu Y."/>
            <person name="Malik S.-B."/>
            <person name="Maier U.G."/>
            <person name="McRose D."/>
            <person name="Mock T."/>
            <person name="Neilson J.A."/>
            <person name="Onodera N.T."/>
            <person name="Poole A.M."/>
            <person name="Pritham E.J."/>
            <person name="Richards T.A."/>
            <person name="Rocap G."/>
            <person name="Roy S.W."/>
            <person name="Sarai C."/>
            <person name="Schaack S."/>
            <person name="Shirato S."/>
            <person name="Slamovits C.H."/>
            <person name="Spencer D.F."/>
            <person name="Suzuki S."/>
            <person name="Worden A.Z."/>
            <person name="Zauner S."/>
            <person name="Barry K."/>
            <person name="Bell C."/>
            <person name="Bharti A.K."/>
            <person name="Crow J.A."/>
            <person name="Grimwood J."/>
            <person name="Kramer R."/>
            <person name="Lindquist E."/>
            <person name="Lucas S."/>
            <person name="Salamov A."/>
            <person name="McFadden G.I."/>
            <person name="Lane C.E."/>
            <person name="Keeling P.J."/>
            <person name="Gray M.W."/>
            <person name="Grigoriev I.V."/>
            <person name="Archibald J.M."/>
        </authorList>
    </citation>
    <scope>NUCLEOTIDE SEQUENCE</scope>
    <source>
        <strain evidence="4">CCMP2712</strain>
    </source>
</reference>
<accession>L1I7K1</accession>
<keyword evidence="4" id="KW-1185">Reference proteome</keyword>
<dbReference type="RefSeq" id="XP_005818795.1">
    <property type="nucleotide sequence ID" value="XM_005818738.1"/>
</dbReference>
<dbReference type="PaxDb" id="55529-EKX31815"/>
<organism evidence="2">
    <name type="scientific">Guillardia theta (strain CCMP2712)</name>
    <name type="common">Cryptophyte</name>
    <dbReference type="NCBI Taxonomy" id="905079"/>
    <lineage>
        <taxon>Eukaryota</taxon>
        <taxon>Cryptophyceae</taxon>
        <taxon>Pyrenomonadales</taxon>
        <taxon>Geminigeraceae</taxon>
        <taxon>Guillardia</taxon>
    </lineage>
</organism>
<proteinExistence type="predicted"/>
<gene>
    <name evidence="2" type="ORF">GUITHDRAFT_156481</name>
</gene>
<feature type="region of interest" description="Disordered" evidence="1">
    <location>
        <begin position="1"/>
        <end position="48"/>
    </location>
</feature>
<dbReference type="Proteomes" id="UP000011087">
    <property type="component" value="Unassembled WGS sequence"/>
</dbReference>
<evidence type="ECO:0000313" key="3">
    <source>
        <dbReference type="EnsemblProtists" id="EKX31815"/>
    </source>
</evidence>
<dbReference type="EMBL" id="JH993234">
    <property type="protein sequence ID" value="EKX31815.1"/>
    <property type="molecule type" value="Genomic_DNA"/>
</dbReference>
<feature type="compositionally biased region" description="Basic and acidic residues" evidence="1">
    <location>
        <begin position="1"/>
        <end position="19"/>
    </location>
</feature>
<evidence type="ECO:0000313" key="4">
    <source>
        <dbReference type="Proteomes" id="UP000011087"/>
    </source>
</evidence>
<sequence length="107" mass="12011">MERIPNRMERREDGQERAGDLQATQASEDARLQERLEDEQEQGGQGSTKLIAATVLQLQWATEAEEQILPAGSKPPTKCQWMQSICAETHPRIPSVHDERCRGGEKG</sequence>
<evidence type="ECO:0000256" key="1">
    <source>
        <dbReference type="SAM" id="MobiDB-lite"/>
    </source>
</evidence>
<name>L1I7K1_GUITC</name>
<dbReference type="HOGENOM" id="CLU_2214994_0_0_1"/>